<evidence type="ECO:0000313" key="3">
    <source>
        <dbReference type="Proteomes" id="UP000727056"/>
    </source>
</evidence>
<dbReference type="InterPro" id="IPR051783">
    <property type="entry name" value="NAD(P)-dependent_oxidoreduct"/>
</dbReference>
<dbReference type="Gene3D" id="3.40.50.720">
    <property type="entry name" value="NAD(P)-binding Rossmann-like Domain"/>
    <property type="match status" value="1"/>
</dbReference>
<dbReference type="Pfam" id="PF01370">
    <property type="entry name" value="Epimerase"/>
    <property type="match status" value="1"/>
</dbReference>
<dbReference type="PANTHER" id="PTHR48079:SF6">
    <property type="entry name" value="NAD(P)-BINDING DOMAIN-CONTAINING PROTEIN-RELATED"/>
    <property type="match status" value="1"/>
</dbReference>
<dbReference type="Proteomes" id="UP000727056">
    <property type="component" value="Unassembled WGS sequence"/>
</dbReference>
<comment type="caution">
    <text evidence="2">The sequence shown here is derived from an EMBL/GenBank/DDBJ whole genome shotgun (WGS) entry which is preliminary data.</text>
</comment>
<name>A0ABX1CB17_9ACTN</name>
<accession>A0ABX1CB17</accession>
<protein>
    <submittedName>
        <fullName evidence="2">NAD-dependent epimerase/dehydratase family protein</fullName>
    </submittedName>
</protein>
<dbReference type="RefSeq" id="WP_168087261.1">
    <property type="nucleotide sequence ID" value="NZ_BHZH01000016.1"/>
</dbReference>
<dbReference type="InterPro" id="IPR001509">
    <property type="entry name" value="Epimerase_deHydtase"/>
</dbReference>
<proteinExistence type="predicted"/>
<sequence length="330" mass="35342">MIVVTGAYGCLGSNVVRALLERGERVVALRREGESAASLADVAGDVEDVVVDIRDADGTDRALRGRTGLFHLAGVAVMTNKAARAMHEVNVVGTAHVMSAARRHGLRTVHTSSASAVGFPAPGVTADEDHPYRADRRRNAYQHTKRAGERIVLGEVARGLDAVVLNPAGVIAPGGDGRSAWPGLVARVAAGRFPLSPPGGFSFVAAEEFRAAQLAAYDKGAAGRRYIVATEYLRYHELFARIAQRTGARAPRGTVPSPVLRALAIASAPINAWIGSPERALLMSSENLPMLTGELRYSPRRCRTELGVEPGDMNRALDDVVAWCRRHRYI</sequence>
<feature type="domain" description="NAD-dependent epimerase/dehydratase" evidence="1">
    <location>
        <begin position="2"/>
        <end position="226"/>
    </location>
</feature>
<organism evidence="2 3">
    <name type="scientific">Streptomyces bohaiensis</name>
    <dbReference type="NCBI Taxonomy" id="1431344"/>
    <lineage>
        <taxon>Bacteria</taxon>
        <taxon>Bacillati</taxon>
        <taxon>Actinomycetota</taxon>
        <taxon>Actinomycetes</taxon>
        <taxon>Kitasatosporales</taxon>
        <taxon>Streptomycetaceae</taxon>
        <taxon>Streptomyces</taxon>
    </lineage>
</organism>
<evidence type="ECO:0000313" key="2">
    <source>
        <dbReference type="EMBL" id="NJQ14437.1"/>
    </source>
</evidence>
<gene>
    <name evidence="2" type="ORF">HCN52_05655</name>
</gene>
<dbReference type="InterPro" id="IPR036291">
    <property type="entry name" value="NAD(P)-bd_dom_sf"/>
</dbReference>
<keyword evidence="3" id="KW-1185">Reference proteome</keyword>
<dbReference type="EMBL" id="JAAVJC010000025">
    <property type="protein sequence ID" value="NJQ14437.1"/>
    <property type="molecule type" value="Genomic_DNA"/>
</dbReference>
<evidence type="ECO:0000259" key="1">
    <source>
        <dbReference type="Pfam" id="PF01370"/>
    </source>
</evidence>
<dbReference type="PANTHER" id="PTHR48079">
    <property type="entry name" value="PROTEIN YEEZ"/>
    <property type="match status" value="1"/>
</dbReference>
<reference evidence="2 3" key="1">
    <citation type="submission" date="2020-03" db="EMBL/GenBank/DDBJ databases">
        <title>Draft genome of Streptomyces sp. ventii, isolated from the Axial Seamount in the Pacific Ocean, and resequencing of the two type strains Streptomyces lonarensis strain NCL 716 and Streptomyces bohaiensis strain 11A07.</title>
        <authorList>
            <person name="Loughran R.M."/>
            <person name="Pfannmuller K.M."/>
            <person name="Wasson B.J."/>
            <person name="Deadmond M.C."/>
            <person name="Paddock B.E."/>
            <person name="Koyack M.J."/>
            <person name="Gallegos D.A."/>
            <person name="Mitchell E.A."/>
            <person name="Ushijima B."/>
            <person name="Saw J.H."/>
            <person name="Mcphail K.L."/>
            <person name="Videau P."/>
        </authorList>
    </citation>
    <scope>NUCLEOTIDE SEQUENCE [LARGE SCALE GENOMIC DNA]</scope>
    <source>
        <strain evidence="2 3">11A07</strain>
    </source>
</reference>
<dbReference type="SUPFAM" id="SSF51735">
    <property type="entry name" value="NAD(P)-binding Rossmann-fold domains"/>
    <property type="match status" value="1"/>
</dbReference>